<comment type="similarity">
    <text evidence="1">Belongs to the 'phage' integrase family.</text>
</comment>
<dbReference type="InterPro" id="IPR011010">
    <property type="entry name" value="DNA_brk_join_enz"/>
</dbReference>
<gene>
    <name evidence="7" type="ORF">I5V89_01195</name>
</gene>
<proteinExistence type="inferred from homology"/>
<evidence type="ECO:0000313" key="7">
    <source>
        <dbReference type="EMBL" id="MBH1788480.1"/>
    </source>
</evidence>
<accession>A0AA40Y2U7</accession>
<dbReference type="InterPro" id="IPR044068">
    <property type="entry name" value="CB"/>
</dbReference>
<dbReference type="GO" id="GO:0003677">
    <property type="term" value="F:DNA binding"/>
    <property type="evidence" value="ECO:0007669"/>
    <property type="project" value="UniProtKB-UniRule"/>
</dbReference>
<feature type="domain" description="Core-binding (CB)" evidence="6">
    <location>
        <begin position="145"/>
        <end position="227"/>
    </location>
</feature>
<dbReference type="PANTHER" id="PTHR30349:SF41">
    <property type="entry name" value="INTEGRASE_RECOMBINASE PROTEIN MJ0367-RELATED"/>
    <property type="match status" value="1"/>
</dbReference>
<evidence type="ECO:0000259" key="6">
    <source>
        <dbReference type="PROSITE" id="PS51900"/>
    </source>
</evidence>
<evidence type="ECO:0000256" key="2">
    <source>
        <dbReference type="ARBA" id="ARBA00022908"/>
    </source>
</evidence>
<dbReference type="InterPro" id="IPR010998">
    <property type="entry name" value="Integrase_recombinase_N"/>
</dbReference>
<keyword evidence="3 5" id="KW-0238">DNA-binding</keyword>
<protein>
    <submittedName>
        <fullName evidence="7">Tyrosine-type recombinase/integrase</fullName>
    </submittedName>
</protein>
<sequence>MRVPHHLIKTPAGFSFRQRVPVDLQPLLGCRILKRSLRTREMRSAQACALVLAARYAEVFSAIRKNGMGEKTAEQWLQELRGQRLQDYTLERDANGSLRIQAEPGEDTEALTRAIESIGRVNPAFFGAVAAAPAAPSKPQPSKILSLMEARDLWLKAIAPDTIPKTYSIKKSAIDGFVRTTGPDYPLPSINRIDLSNFYQSLADAGISTPTRVNKQSYLGGFFDWLIAAGYYTDSNPARSHVSYGNSAKRKRRKLGFKAFDLKQINLLFAPSAFATLSPAARWAALLGLYTGARASEVGQLLVSDVQTEGGVAYIHINDDGEHQRLKSEASIRTVPIHADLMALGFGDYVASLPTSSRLFSQAKANAVNGAGNWISKAFTRHLAEHGKAWPKAKRGFHSLRKTVIQQMQGFGVASEMRAQIVGHELDDEHHPVYSREFTPAEKLNGLITPEFKTAGLSSLSFNLELAALKKLLG</sequence>
<dbReference type="Gene3D" id="1.10.150.130">
    <property type="match status" value="1"/>
</dbReference>
<reference evidence="7" key="1">
    <citation type="submission" date="2020-11" db="EMBL/GenBank/DDBJ databases">
        <title>Enhanced detection system for hospital associated transmission using whole genome sequencing surveillance.</title>
        <authorList>
            <person name="Harrison L.H."/>
            <person name="Van Tyne D."/>
            <person name="Marsh J.W."/>
            <person name="Griffith M.P."/>
            <person name="Snyder D.J."/>
            <person name="Cooper V.S."/>
            <person name="Mustapha M."/>
        </authorList>
    </citation>
    <scope>NUCLEOTIDE SEQUENCE</scope>
    <source>
        <strain evidence="7">STEN00053</strain>
    </source>
</reference>
<keyword evidence="4" id="KW-0233">DNA recombination</keyword>
<name>A0AA40Y2U7_STEMA</name>
<dbReference type="Pfam" id="PF00589">
    <property type="entry name" value="Phage_integrase"/>
    <property type="match status" value="1"/>
</dbReference>
<evidence type="ECO:0000256" key="5">
    <source>
        <dbReference type="PROSITE-ProRule" id="PRU01248"/>
    </source>
</evidence>
<comment type="caution">
    <text evidence="7">The sequence shown here is derived from an EMBL/GenBank/DDBJ whole genome shotgun (WGS) entry which is preliminary data.</text>
</comment>
<dbReference type="PANTHER" id="PTHR30349">
    <property type="entry name" value="PHAGE INTEGRASE-RELATED"/>
    <property type="match status" value="1"/>
</dbReference>
<dbReference type="SUPFAM" id="SSF56349">
    <property type="entry name" value="DNA breaking-rejoining enzymes"/>
    <property type="match status" value="1"/>
</dbReference>
<dbReference type="InterPro" id="IPR050090">
    <property type="entry name" value="Tyrosine_recombinase_XerCD"/>
</dbReference>
<evidence type="ECO:0000256" key="1">
    <source>
        <dbReference type="ARBA" id="ARBA00008857"/>
    </source>
</evidence>
<dbReference type="CDD" id="cd01184">
    <property type="entry name" value="INT_C_like_1"/>
    <property type="match status" value="1"/>
</dbReference>
<dbReference type="RefSeq" id="WP_049404886.1">
    <property type="nucleotide sequence ID" value="NZ_JAAAFF010000010.1"/>
</dbReference>
<dbReference type="Gene3D" id="1.10.443.10">
    <property type="entry name" value="Intergrase catalytic core"/>
    <property type="match status" value="1"/>
</dbReference>
<dbReference type="Proteomes" id="UP000634179">
    <property type="component" value="Unassembled WGS sequence"/>
</dbReference>
<dbReference type="GO" id="GO:0015074">
    <property type="term" value="P:DNA integration"/>
    <property type="evidence" value="ECO:0007669"/>
    <property type="project" value="UniProtKB-KW"/>
</dbReference>
<dbReference type="GO" id="GO:0006310">
    <property type="term" value="P:DNA recombination"/>
    <property type="evidence" value="ECO:0007669"/>
    <property type="project" value="UniProtKB-KW"/>
</dbReference>
<dbReference type="InterPro" id="IPR002104">
    <property type="entry name" value="Integrase_catalytic"/>
</dbReference>
<dbReference type="InterPro" id="IPR046668">
    <property type="entry name" value="DUF6538"/>
</dbReference>
<dbReference type="EMBL" id="JADUOV010000001">
    <property type="protein sequence ID" value="MBH1788480.1"/>
    <property type="molecule type" value="Genomic_DNA"/>
</dbReference>
<dbReference type="InterPro" id="IPR013762">
    <property type="entry name" value="Integrase-like_cat_sf"/>
</dbReference>
<dbReference type="PROSITE" id="PS51900">
    <property type="entry name" value="CB"/>
    <property type="match status" value="1"/>
</dbReference>
<organism evidence="7 8">
    <name type="scientific">Stenotrophomonas maltophilia</name>
    <name type="common">Pseudomonas maltophilia</name>
    <name type="synonym">Xanthomonas maltophilia</name>
    <dbReference type="NCBI Taxonomy" id="40324"/>
    <lineage>
        <taxon>Bacteria</taxon>
        <taxon>Pseudomonadati</taxon>
        <taxon>Pseudomonadota</taxon>
        <taxon>Gammaproteobacteria</taxon>
        <taxon>Lysobacterales</taxon>
        <taxon>Lysobacteraceae</taxon>
        <taxon>Stenotrophomonas</taxon>
        <taxon>Stenotrophomonas maltophilia group</taxon>
    </lineage>
</organism>
<evidence type="ECO:0000256" key="3">
    <source>
        <dbReference type="ARBA" id="ARBA00023125"/>
    </source>
</evidence>
<dbReference type="Pfam" id="PF20172">
    <property type="entry name" value="DUF6538"/>
    <property type="match status" value="1"/>
</dbReference>
<evidence type="ECO:0000313" key="8">
    <source>
        <dbReference type="Proteomes" id="UP000634179"/>
    </source>
</evidence>
<dbReference type="AlphaFoldDB" id="A0AA40Y2U7"/>
<keyword evidence="2" id="KW-0229">DNA integration</keyword>
<evidence type="ECO:0000256" key="4">
    <source>
        <dbReference type="ARBA" id="ARBA00023172"/>
    </source>
</evidence>